<sequence>MKFQSTIQGLLTTSLAALVVADGQGAYLWDPHVDNEANVYARVIELQHTGNSSLDGTLLATWEHWYTTNDESSVANGTAGSYILRRSADAGATWSTLTTITDTDTGPGHPFAQFWQPFLFEFPIALGDYPAGTLLLVGNLVPKNMTVTSFYTWRSTDHGQTWKRVGGAWQQGGAPGAGIWEPFLYLDNQDRLVAVFSDERDNTTHSQMLVHVVSEDGGETWGNVVQDVASTTQTDRPGMASVALMDNGQYAMSYEVCGRTNCPIFVKTSDDGVTWDASDLGSPVVTDDALLAGSSPYTVWDPSTNQLVLASHSIWDVSTDTTASELHRAVFTNDKYGTGNWSWSPAPWYVSNASAACNSNYSPHLLPQSSTKSIRYTAPASEGDAGLCSERTAAAPVGVLPYVADFASNGQLGWINFGGDWSVDDDTYNVGTVGNIDARAVTGSSGWTDYTISADAKIVGSAGGIVGLTARVTAPMNGLDAFEGYTAAINTFTGNLTVSREAHAMVVLESRAHPGGIVADTWYQLTFTVKGYQLTATLTSASGSSNVTYTVVDDSFQRGMAGLLVNDGAGTFQNVAIEEV</sequence>
<dbReference type="PANTHER" id="PTHR38792:SF3">
    <property type="entry name" value="BNR_ASP-BOX REPEAT DOMAIN PROTEIN (AFU_ORTHOLOGUE AFUA_7G06430)-RELATED"/>
    <property type="match status" value="1"/>
</dbReference>
<evidence type="ECO:0000259" key="2">
    <source>
        <dbReference type="Pfam" id="PF21708"/>
    </source>
</evidence>
<feature type="signal peptide" evidence="1">
    <location>
        <begin position="1"/>
        <end position="21"/>
    </location>
</feature>
<dbReference type="EMBL" id="CAWUHC010000036">
    <property type="protein sequence ID" value="CAK7221818.1"/>
    <property type="molecule type" value="Genomic_DNA"/>
</dbReference>
<keyword evidence="4" id="KW-1185">Reference proteome</keyword>
<dbReference type="InterPro" id="IPR036278">
    <property type="entry name" value="Sialidase_sf"/>
</dbReference>
<feature type="chain" id="PRO_5047283573" description="Glycosyl hydrolase family 59 C-terminal lectin domain-containing protein" evidence="1">
    <location>
        <begin position="22"/>
        <end position="580"/>
    </location>
</feature>
<proteinExistence type="predicted"/>
<organism evidence="3 4">
    <name type="scientific">Sporothrix bragantina</name>
    <dbReference type="NCBI Taxonomy" id="671064"/>
    <lineage>
        <taxon>Eukaryota</taxon>
        <taxon>Fungi</taxon>
        <taxon>Dikarya</taxon>
        <taxon>Ascomycota</taxon>
        <taxon>Pezizomycotina</taxon>
        <taxon>Sordariomycetes</taxon>
        <taxon>Sordariomycetidae</taxon>
        <taxon>Ophiostomatales</taxon>
        <taxon>Ophiostomataceae</taxon>
        <taxon>Sporothrix</taxon>
    </lineage>
</organism>
<dbReference type="CDD" id="cd15482">
    <property type="entry name" value="Sialidase_non-viral"/>
    <property type="match status" value="1"/>
</dbReference>
<dbReference type="Proteomes" id="UP001642406">
    <property type="component" value="Unassembled WGS sequence"/>
</dbReference>
<evidence type="ECO:0000313" key="4">
    <source>
        <dbReference type="Proteomes" id="UP001642406"/>
    </source>
</evidence>
<evidence type="ECO:0000313" key="3">
    <source>
        <dbReference type="EMBL" id="CAK7221818.1"/>
    </source>
</evidence>
<feature type="domain" description="Glycosyl hydrolase family 59 C-terminal lectin" evidence="2">
    <location>
        <begin position="440"/>
        <end position="551"/>
    </location>
</feature>
<accession>A0ABP0BQ88</accession>
<dbReference type="InterPro" id="IPR049162">
    <property type="entry name" value="GH59_C"/>
</dbReference>
<keyword evidence="1" id="KW-0732">Signal</keyword>
<dbReference type="PANTHER" id="PTHR38792">
    <property type="entry name" value="BNR/ASP-BOX REPEAT DOMAIN PROTEIN (AFU_ORTHOLOGUE AFUA_7G06430)-RELATED"/>
    <property type="match status" value="1"/>
</dbReference>
<dbReference type="Gene3D" id="2.60.120.560">
    <property type="entry name" value="Exo-inulinase, domain 1"/>
    <property type="match status" value="1"/>
</dbReference>
<dbReference type="SUPFAM" id="SSF50939">
    <property type="entry name" value="Sialidases"/>
    <property type="match status" value="1"/>
</dbReference>
<comment type="caution">
    <text evidence="3">The sequence shown here is derived from an EMBL/GenBank/DDBJ whole genome shotgun (WGS) entry which is preliminary data.</text>
</comment>
<name>A0ABP0BQ88_9PEZI</name>
<reference evidence="3 4" key="1">
    <citation type="submission" date="2024-01" db="EMBL/GenBank/DDBJ databases">
        <authorList>
            <person name="Allen C."/>
            <person name="Tagirdzhanova G."/>
        </authorList>
    </citation>
    <scope>NUCLEOTIDE SEQUENCE [LARGE SCALE GENOMIC DNA]</scope>
</reference>
<evidence type="ECO:0000256" key="1">
    <source>
        <dbReference type="SAM" id="SignalP"/>
    </source>
</evidence>
<dbReference type="Pfam" id="PF21708">
    <property type="entry name" value="Glyco_hydro_59_C"/>
    <property type="match status" value="1"/>
</dbReference>
<dbReference type="Gene3D" id="2.120.10.10">
    <property type="match status" value="1"/>
</dbReference>
<gene>
    <name evidence="3" type="ORF">SBRCBS47491_004658</name>
</gene>
<protein>
    <recommendedName>
        <fullName evidence="2">Glycosyl hydrolase family 59 C-terminal lectin domain-containing protein</fullName>
    </recommendedName>
</protein>